<organism evidence="10 11">
    <name type="scientific">Pandoraea pnomenusa</name>
    <dbReference type="NCBI Taxonomy" id="93220"/>
    <lineage>
        <taxon>Bacteria</taxon>
        <taxon>Pseudomonadati</taxon>
        <taxon>Pseudomonadota</taxon>
        <taxon>Betaproteobacteria</taxon>
        <taxon>Burkholderiales</taxon>
        <taxon>Burkholderiaceae</taxon>
        <taxon>Pandoraea</taxon>
    </lineage>
</organism>
<feature type="transmembrane region" description="Helical" evidence="7">
    <location>
        <begin position="164"/>
        <end position="185"/>
    </location>
</feature>
<feature type="domain" description="ABC transmembrane type-1" evidence="9">
    <location>
        <begin position="100"/>
        <end position="280"/>
    </location>
</feature>
<feature type="compositionally biased region" description="Low complexity" evidence="8">
    <location>
        <begin position="14"/>
        <end position="25"/>
    </location>
</feature>
<gene>
    <name evidence="10" type="primary">cmpB_2</name>
    <name evidence="10" type="ORF">PPN31119_04393</name>
</gene>
<keyword evidence="5 7" id="KW-1133">Transmembrane helix</keyword>
<evidence type="ECO:0000256" key="5">
    <source>
        <dbReference type="ARBA" id="ARBA00022989"/>
    </source>
</evidence>
<feature type="transmembrane region" description="Helical" evidence="7">
    <location>
        <begin position="257"/>
        <end position="276"/>
    </location>
</feature>
<feature type="compositionally biased region" description="Basic and acidic residues" evidence="8">
    <location>
        <begin position="1"/>
        <end position="10"/>
    </location>
</feature>
<dbReference type="SUPFAM" id="SSF161098">
    <property type="entry name" value="MetI-like"/>
    <property type="match status" value="1"/>
</dbReference>
<evidence type="ECO:0000256" key="2">
    <source>
        <dbReference type="ARBA" id="ARBA00022448"/>
    </source>
</evidence>
<comment type="subcellular location">
    <subcellularLocation>
        <location evidence="1 7">Cell membrane</location>
        <topology evidence="1 7">Multi-pass membrane protein</topology>
    </subcellularLocation>
</comment>
<evidence type="ECO:0000313" key="11">
    <source>
        <dbReference type="Proteomes" id="UP000361468"/>
    </source>
</evidence>
<evidence type="ECO:0000256" key="7">
    <source>
        <dbReference type="RuleBase" id="RU363032"/>
    </source>
</evidence>
<feature type="transmembrane region" description="Helical" evidence="7">
    <location>
        <begin position="140"/>
        <end position="158"/>
    </location>
</feature>
<keyword evidence="3" id="KW-1003">Cell membrane</keyword>
<comment type="caution">
    <text evidence="10">The sequence shown here is derived from an EMBL/GenBank/DDBJ whole genome shotgun (WGS) entry which is preliminary data.</text>
</comment>
<feature type="region of interest" description="Disordered" evidence="8">
    <location>
        <begin position="1"/>
        <end position="36"/>
    </location>
</feature>
<dbReference type="EMBL" id="CABPSO010000021">
    <property type="protein sequence ID" value="VVE72816.1"/>
    <property type="molecule type" value="Genomic_DNA"/>
</dbReference>
<feature type="transmembrane region" description="Helical" evidence="7">
    <location>
        <begin position="107"/>
        <end position="128"/>
    </location>
</feature>
<evidence type="ECO:0000256" key="6">
    <source>
        <dbReference type="ARBA" id="ARBA00023136"/>
    </source>
</evidence>
<dbReference type="Gene3D" id="1.10.3720.10">
    <property type="entry name" value="MetI-like"/>
    <property type="match status" value="1"/>
</dbReference>
<accession>A0ABY6WUI5</accession>
<protein>
    <submittedName>
        <fullName evidence="10">Bicarbonate transport system permease protein CmpB</fullName>
    </submittedName>
</protein>
<feature type="transmembrane region" description="Helical" evidence="7">
    <location>
        <begin position="206"/>
        <end position="237"/>
    </location>
</feature>
<name>A0ABY6WUI5_9BURK</name>
<keyword evidence="4 7" id="KW-0812">Transmembrane</keyword>
<comment type="similarity">
    <text evidence="7">Belongs to the binding-protein-dependent transport system permease family.</text>
</comment>
<keyword evidence="11" id="KW-1185">Reference proteome</keyword>
<feature type="transmembrane region" description="Helical" evidence="7">
    <location>
        <begin position="47"/>
        <end position="65"/>
    </location>
</feature>
<sequence>MSDFASHRGAAESPNVPNVPDVPDVVDARATPRSPGDVTAARLAPQGWLGIAGLVGIVLAWWLGIACLTTPGSLAAQFSPAAALHALPDLFRDEQLSLHILASLRRIGVGLAGAIVLGVPLGFLIGRVRWLDKTLTPSLQFLRMISPLSWMPIAVMSLGVGDPAVYFLLAFAALWPLVMSTAAGVTHIDRRWVQLGESLAATRWEMLWHVYVPGIAAHVLTGVRLAIGILWIVLVPAEMLGVNAGLGYLILDTRDRLAYSELTAVILVIGVLGFALDWAARYVYRRFSGIQPEE</sequence>
<evidence type="ECO:0000256" key="1">
    <source>
        <dbReference type="ARBA" id="ARBA00004651"/>
    </source>
</evidence>
<dbReference type="InterPro" id="IPR000515">
    <property type="entry name" value="MetI-like"/>
</dbReference>
<evidence type="ECO:0000313" key="10">
    <source>
        <dbReference type="EMBL" id="VVE72816.1"/>
    </source>
</evidence>
<dbReference type="InterPro" id="IPR035906">
    <property type="entry name" value="MetI-like_sf"/>
</dbReference>
<reference evidence="10 11" key="1">
    <citation type="submission" date="2019-08" db="EMBL/GenBank/DDBJ databases">
        <authorList>
            <person name="Peeters C."/>
        </authorList>
    </citation>
    <scope>NUCLEOTIDE SEQUENCE [LARGE SCALE GENOMIC DNA]</scope>
    <source>
        <strain evidence="10 11">LMG 31119</strain>
    </source>
</reference>
<evidence type="ECO:0000256" key="8">
    <source>
        <dbReference type="SAM" id="MobiDB-lite"/>
    </source>
</evidence>
<keyword evidence="2 7" id="KW-0813">Transport</keyword>
<keyword evidence="6 7" id="KW-0472">Membrane</keyword>
<proteinExistence type="inferred from homology"/>
<evidence type="ECO:0000259" key="9">
    <source>
        <dbReference type="PROSITE" id="PS50928"/>
    </source>
</evidence>
<dbReference type="PROSITE" id="PS50928">
    <property type="entry name" value="ABC_TM1"/>
    <property type="match status" value="1"/>
</dbReference>
<evidence type="ECO:0000256" key="3">
    <source>
        <dbReference type="ARBA" id="ARBA00022475"/>
    </source>
</evidence>
<dbReference type="Pfam" id="PF00528">
    <property type="entry name" value="BPD_transp_1"/>
    <property type="match status" value="1"/>
</dbReference>
<dbReference type="CDD" id="cd06261">
    <property type="entry name" value="TM_PBP2"/>
    <property type="match status" value="1"/>
</dbReference>
<dbReference type="Proteomes" id="UP000361468">
    <property type="component" value="Unassembled WGS sequence"/>
</dbReference>
<dbReference type="PANTHER" id="PTHR30151">
    <property type="entry name" value="ALKANE SULFONATE ABC TRANSPORTER-RELATED, MEMBRANE SUBUNIT"/>
    <property type="match status" value="1"/>
</dbReference>
<dbReference type="PANTHER" id="PTHR30151:SF25">
    <property type="entry name" value="TAURINE TRANSPORT SYSTEM PERMEASE PROTEIN TAUC"/>
    <property type="match status" value="1"/>
</dbReference>
<evidence type="ECO:0000256" key="4">
    <source>
        <dbReference type="ARBA" id="ARBA00022692"/>
    </source>
</evidence>